<dbReference type="EMBL" id="JARKIB010000344">
    <property type="protein sequence ID" value="KAJ7713380.1"/>
    <property type="molecule type" value="Genomic_DNA"/>
</dbReference>
<feature type="non-terminal residue" evidence="1">
    <location>
        <position position="1"/>
    </location>
</feature>
<name>A0AAD7H6N7_9AGAR</name>
<organism evidence="1 2">
    <name type="scientific">Mycena metata</name>
    <dbReference type="NCBI Taxonomy" id="1033252"/>
    <lineage>
        <taxon>Eukaryota</taxon>
        <taxon>Fungi</taxon>
        <taxon>Dikarya</taxon>
        <taxon>Basidiomycota</taxon>
        <taxon>Agaricomycotina</taxon>
        <taxon>Agaricomycetes</taxon>
        <taxon>Agaricomycetidae</taxon>
        <taxon>Agaricales</taxon>
        <taxon>Marasmiineae</taxon>
        <taxon>Mycenaceae</taxon>
        <taxon>Mycena</taxon>
    </lineage>
</organism>
<reference evidence="1" key="1">
    <citation type="submission" date="2023-03" db="EMBL/GenBank/DDBJ databases">
        <title>Massive genome expansion in bonnet fungi (Mycena s.s.) driven by repeated elements and novel gene families across ecological guilds.</title>
        <authorList>
            <consortium name="Lawrence Berkeley National Laboratory"/>
            <person name="Harder C.B."/>
            <person name="Miyauchi S."/>
            <person name="Viragh M."/>
            <person name="Kuo A."/>
            <person name="Thoen E."/>
            <person name="Andreopoulos B."/>
            <person name="Lu D."/>
            <person name="Skrede I."/>
            <person name="Drula E."/>
            <person name="Henrissat B."/>
            <person name="Morin E."/>
            <person name="Kohler A."/>
            <person name="Barry K."/>
            <person name="LaButti K."/>
            <person name="Morin E."/>
            <person name="Salamov A."/>
            <person name="Lipzen A."/>
            <person name="Mereny Z."/>
            <person name="Hegedus B."/>
            <person name="Baldrian P."/>
            <person name="Stursova M."/>
            <person name="Weitz H."/>
            <person name="Taylor A."/>
            <person name="Grigoriev I.V."/>
            <person name="Nagy L.G."/>
            <person name="Martin F."/>
            <person name="Kauserud H."/>
        </authorList>
    </citation>
    <scope>NUCLEOTIDE SEQUENCE</scope>
    <source>
        <strain evidence="1">CBHHK182m</strain>
    </source>
</reference>
<keyword evidence="2" id="KW-1185">Reference proteome</keyword>
<accession>A0AAD7H6N7</accession>
<dbReference type="AlphaFoldDB" id="A0AAD7H6N7"/>
<dbReference type="Proteomes" id="UP001215598">
    <property type="component" value="Unassembled WGS sequence"/>
</dbReference>
<gene>
    <name evidence="1" type="ORF">B0H16DRAFT_1341428</name>
</gene>
<protein>
    <submittedName>
        <fullName evidence="1">Uncharacterized protein</fullName>
    </submittedName>
</protein>
<evidence type="ECO:0000313" key="1">
    <source>
        <dbReference type="EMBL" id="KAJ7713380.1"/>
    </source>
</evidence>
<sequence>HQPRPRLSGEYLKAPFTVMDSENDNQHANRHLNTGIVKATLFSALPRTLPVPRCLGIDIMHLILNIFELFTSLWRGIIDCDPADDVKTWPWAVL</sequence>
<evidence type="ECO:0000313" key="2">
    <source>
        <dbReference type="Proteomes" id="UP001215598"/>
    </source>
</evidence>
<comment type="caution">
    <text evidence="1">The sequence shown here is derived from an EMBL/GenBank/DDBJ whole genome shotgun (WGS) entry which is preliminary data.</text>
</comment>
<proteinExistence type="predicted"/>